<dbReference type="EMBL" id="RKQL01000003">
    <property type="protein sequence ID" value="RPE67658.1"/>
    <property type="molecule type" value="Genomic_DNA"/>
</dbReference>
<comment type="pathway">
    <text evidence="1">Lipid metabolism.</text>
</comment>
<keyword evidence="4" id="KW-0443">Lipid metabolism</keyword>
<comment type="caution">
    <text evidence="7">The sequence shown here is derived from an EMBL/GenBank/DDBJ whole genome shotgun (WGS) entry which is preliminary data.</text>
</comment>
<protein>
    <submittedName>
        <fullName evidence="7">Lyso-ornithine lipid acyltransferase</fullName>
    </submittedName>
</protein>
<dbReference type="PANTHER" id="PTHR10434">
    <property type="entry name" value="1-ACYL-SN-GLYCEROL-3-PHOSPHATE ACYLTRANSFERASE"/>
    <property type="match status" value="1"/>
</dbReference>
<dbReference type="InterPro" id="IPR002123">
    <property type="entry name" value="Plipid/glycerol_acylTrfase"/>
</dbReference>
<name>A0A3N4UCU9_9BURK</name>
<dbReference type="CDD" id="cd07989">
    <property type="entry name" value="LPLAT_AGPAT-like"/>
    <property type="match status" value="1"/>
</dbReference>
<dbReference type="OrthoDB" id="9806880at2"/>
<evidence type="ECO:0000256" key="1">
    <source>
        <dbReference type="ARBA" id="ARBA00005189"/>
    </source>
</evidence>
<evidence type="ECO:0000256" key="2">
    <source>
        <dbReference type="ARBA" id="ARBA00022516"/>
    </source>
</evidence>
<dbReference type="AlphaFoldDB" id="A0A3N4UCU9"/>
<dbReference type="Pfam" id="PF01553">
    <property type="entry name" value="Acyltransferase"/>
    <property type="match status" value="1"/>
</dbReference>
<dbReference type="SMART" id="SM00563">
    <property type="entry name" value="PlsC"/>
    <property type="match status" value="1"/>
</dbReference>
<dbReference type="RefSeq" id="WP_124222318.1">
    <property type="nucleotide sequence ID" value="NZ_RKQL01000003.1"/>
</dbReference>
<organism evidence="7 8">
    <name type="scientific">Tibeticola sediminis</name>
    <dbReference type="NCBI Taxonomy" id="1917811"/>
    <lineage>
        <taxon>Bacteria</taxon>
        <taxon>Pseudomonadati</taxon>
        <taxon>Pseudomonadota</taxon>
        <taxon>Betaproteobacteria</taxon>
        <taxon>Burkholderiales</taxon>
        <taxon>Comamonadaceae</taxon>
        <taxon>Tibeticola</taxon>
    </lineage>
</organism>
<proteinExistence type="predicted"/>
<dbReference type="PANTHER" id="PTHR10434:SF64">
    <property type="entry name" value="1-ACYL-SN-GLYCEROL-3-PHOSPHATE ACYLTRANSFERASE-RELATED"/>
    <property type="match status" value="1"/>
</dbReference>
<sequence>MARADRSPSTHRPARSARIPSALRRGARTARRLLLGLIHVLRGLATVLWRFPRLAPSHREARVQAWAAQLLELWGIRLRVEGAPPALGPALLVANHVSWLDILVIHATRHCRFVAKSEVARWLVLGRLASAAGTLYIERQSRRDAHRTVQRMAEALDNGEVLAVFPEGTTSDGRDVLPFHPNLLQAAIDRKAPAIPVGLIYLGADGQPSTHPAYVGDETLLASVLRTLGEPTITAVVRFGTPHSAGEQTRHAWAQTLHAQVRALRATPVNIKK</sequence>
<gene>
    <name evidence="7" type="ORF">EDC62_1538</name>
</gene>
<dbReference type="Proteomes" id="UP000272193">
    <property type="component" value="Unassembled WGS sequence"/>
</dbReference>
<evidence type="ECO:0000259" key="6">
    <source>
        <dbReference type="SMART" id="SM00563"/>
    </source>
</evidence>
<keyword evidence="8" id="KW-1185">Reference proteome</keyword>
<evidence type="ECO:0000313" key="8">
    <source>
        <dbReference type="Proteomes" id="UP000272193"/>
    </source>
</evidence>
<feature type="domain" description="Phospholipid/glycerol acyltransferase" evidence="6">
    <location>
        <begin position="90"/>
        <end position="202"/>
    </location>
</feature>
<dbReference type="GO" id="GO:0003841">
    <property type="term" value="F:1-acylglycerol-3-phosphate O-acyltransferase activity"/>
    <property type="evidence" value="ECO:0007669"/>
    <property type="project" value="TreeGrafter"/>
</dbReference>
<evidence type="ECO:0000313" key="7">
    <source>
        <dbReference type="EMBL" id="RPE67658.1"/>
    </source>
</evidence>
<evidence type="ECO:0000256" key="3">
    <source>
        <dbReference type="ARBA" id="ARBA00022679"/>
    </source>
</evidence>
<dbReference type="SUPFAM" id="SSF69593">
    <property type="entry name" value="Glycerol-3-phosphate (1)-acyltransferase"/>
    <property type="match status" value="1"/>
</dbReference>
<keyword evidence="3 7" id="KW-0808">Transferase</keyword>
<evidence type="ECO:0000256" key="4">
    <source>
        <dbReference type="ARBA" id="ARBA00023098"/>
    </source>
</evidence>
<keyword evidence="2" id="KW-0444">Lipid biosynthesis</keyword>
<evidence type="ECO:0000256" key="5">
    <source>
        <dbReference type="ARBA" id="ARBA00023315"/>
    </source>
</evidence>
<keyword evidence="5 7" id="KW-0012">Acyltransferase</keyword>
<reference evidence="7 8" key="1">
    <citation type="submission" date="2018-11" db="EMBL/GenBank/DDBJ databases">
        <title>Genomic Encyclopedia of Type Strains, Phase IV (KMG-IV): sequencing the most valuable type-strain genomes for metagenomic binning, comparative biology and taxonomic classification.</title>
        <authorList>
            <person name="Goeker M."/>
        </authorList>
    </citation>
    <scope>NUCLEOTIDE SEQUENCE [LARGE SCALE GENOMIC DNA]</scope>
    <source>
        <strain evidence="7 8">DSM 101684</strain>
    </source>
</reference>
<dbReference type="GO" id="GO:0006654">
    <property type="term" value="P:phosphatidic acid biosynthetic process"/>
    <property type="evidence" value="ECO:0007669"/>
    <property type="project" value="TreeGrafter"/>
</dbReference>
<accession>A0A3N4UCU9</accession>